<dbReference type="Gene3D" id="3.40.630.30">
    <property type="match status" value="1"/>
</dbReference>
<keyword evidence="3" id="KW-1185">Reference proteome</keyword>
<dbReference type="AlphaFoldDB" id="A0A4R6Y683"/>
<evidence type="ECO:0000313" key="3">
    <source>
        <dbReference type="Proteomes" id="UP000294958"/>
    </source>
</evidence>
<comment type="caution">
    <text evidence="2">The sequence shown here is derived from an EMBL/GenBank/DDBJ whole genome shotgun (WGS) entry which is preliminary data.</text>
</comment>
<dbReference type="Proteomes" id="UP000294958">
    <property type="component" value="Unassembled WGS sequence"/>
</dbReference>
<evidence type="ECO:0000256" key="1">
    <source>
        <dbReference type="SAM" id="MobiDB-lite"/>
    </source>
</evidence>
<sequence>MGAREHSDDTISDIWVAPELEGRGAGSALLAEMEVAADNGRALRLYLAKGYDPVWRKVRTDPILQVPLEKIGMQKPLPRRSLGLERFQQKCEAVLRSELRKNKRSERFCDSKKSGNDLGRDTERRQPIAIPTAKPGRPPRISHRTIAEAALEVGFDKLTMVAVAERLGVDHSSL</sequence>
<proteinExistence type="predicted"/>
<accession>A0A4R6Y683</accession>
<reference evidence="2 3" key="1">
    <citation type="submission" date="2019-03" db="EMBL/GenBank/DDBJ databases">
        <title>Genomic Encyclopedia of Type Strains, Phase IV (KMG-IV): sequencing the most valuable type-strain genomes for metagenomic binning, comparative biology and taxonomic classification.</title>
        <authorList>
            <person name="Goeker M."/>
        </authorList>
    </citation>
    <scope>NUCLEOTIDE SEQUENCE [LARGE SCALE GENOMIC DNA]</scope>
    <source>
        <strain evidence="2 3">DSM 11603</strain>
    </source>
</reference>
<feature type="compositionally biased region" description="Basic and acidic residues" evidence="1">
    <location>
        <begin position="105"/>
        <end position="126"/>
    </location>
</feature>
<dbReference type="Gene3D" id="1.10.357.10">
    <property type="entry name" value="Tetracycline Repressor, domain 2"/>
    <property type="match status" value="1"/>
</dbReference>
<dbReference type="EMBL" id="SNZF01000036">
    <property type="protein sequence ID" value="TDR31097.1"/>
    <property type="molecule type" value="Genomic_DNA"/>
</dbReference>
<protein>
    <recommendedName>
        <fullName evidence="4">Acetyltransferase (GNAT) family protein</fullName>
    </recommendedName>
</protein>
<evidence type="ECO:0000313" key="2">
    <source>
        <dbReference type="EMBL" id="TDR31097.1"/>
    </source>
</evidence>
<name>A0A4R6Y683_9HYPH</name>
<dbReference type="CDD" id="cd04301">
    <property type="entry name" value="NAT_SF"/>
    <property type="match status" value="1"/>
</dbReference>
<gene>
    <name evidence="2" type="ORF">DES43_1361</name>
</gene>
<dbReference type="SUPFAM" id="SSF55729">
    <property type="entry name" value="Acyl-CoA N-acyltransferases (Nat)"/>
    <property type="match status" value="1"/>
</dbReference>
<organism evidence="2 3">
    <name type="scientific">Aquamicrobium defluvii</name>
    <dbReference type="NCBI Taxonomy" id="69279"/>
    <lineage>
        <taxon>Bacteria</taxon>
        <taxon>Pseudomonadati</taxon>
        <taxon>Pseudomonadota</taxon>
        <taxon>Alphaproteobacteria</taxon>
        <taxon>Hyphomicrobiales</taxon>
        <taxon>Phyllobacteriaceae</taxon>
        <taxon>Aquamicrobium</taxon>
    </lineage>
</organism>
<dbReference type="InterPro" id="IPR016181">
    <property type="entry name" value="Acyl_CoA_acyltransferase"/>
</dbReference>
<feature type="region of interest" description="Disordered" evidence="1">
    <location>
        <begin position="105"/>
        <end position="141"/>
    </location>
</feature>
<evidence type="ECO:0008006" key="4">
    <source>
        <dbReference type="Google" id="ProtNLM"/>
    </source>
</evidence>